<dbReference type="SUPFAM" id="SSF46774">
    <property type="entry name" value="ARID-like"/>
    <property type="match status" value="1"/>
</dbReference>
<dbReference type="GO" id="GO:0006357">
    <property type="term" value="P:regulation of transcription by RNA polymerase II"/>
    <property type="evidence" value="ECO:0007669"/>
    <property type="project" value="TreeGrafter"/>
</dbReference>
<dbReference type="PROSITE" id="PS51011">
    <property type="entry name" value="ARID"/>
    <property type="match status" value="1"/>
</dbReference>
<dbReference type="Gene3D" id="1.10.150.60">
    <property type="entry name" value="ARID DNA-binding domain"/>
    <property type="match status" value="1"/>
</dbReference>
<organism evidence="6 7">
    <name type="scientific">Phellinidium pouzarii</name>
    <dbReference type="NCBI Taxonomy" id="167371"/>
    <lineage>
        <taxon>Eukaryota</taxon>
        <taxon>Fungi</taxon>
        <taxon>Dikarya</taxon>
        <taxon>Basidiomycota</taxon>
        <taxon>Agaricomycotina</taxon>
        <taxon>Agaricomycetes</taxon>
        <taxon>Hymenochaetales</taxon>
        <taxon>Hymenochaetaceae</taxon>
        <taxon>Phellinidium</taxon>
    </lineage>
</organism>
<dbReference type="SMART" id="SM01014">
    <property type="entry name" value="ARID"/>
    <property type="match status" value="1"/>
</dbReference>
<evidence type="ECO:0000313" key="7">
    <source>
        <dbReference type="Proteomes" id="UP000308199"/>
    </source>
</evidence>
<dbReference type="InterPro" id="IPR036431">
    <property type="entry name" value="ARID_dom_sf"/>
</dbReference>
<dbReference type="Proteomes" id="UP000308199">
    <property type="component" value="Unassembled WGS sequence"/>
</dbReference>
<dbReference type="Pfam" id="PF01388">
    <property type="entry name" value="ARID"/>
    <property type="match status" value="1"/>
</dbReference>
<dbReference type="InterPro" id="IPR051232">
    <property type="entry name" value="ARID/SWI1_ChromRemod"/>
</dbReference>
<evidence type="ECO:0000256" key="4">
    <source>
        <dbReference type="SAM" id="MobiDB-lite"/>
    </source>
</evidence>
<evidence type="ECO:0000259" key="5">
    <source>
        <dbReference type="PROSITE" id="PS51011"/>
    </source>
</evidence>
<keyword evidence="3" id="KW-0539">Nucleus</keyword>
<feature type="region of interest" description="Disordered" evidence="4">
    <location>
        <begin position="161"/>
        <end position="262"/>
    </location>
</feature>
<keyword evidence="1" id="KW-0805">Transcription regulation</keyword>
<feature type="compositionally biased region" description="Low complexity" evidence="4">
    <location>
        <begin position="175"/>
        <end position="199"/>
    </location>
</feature>
<comment type="caution">
    <text evidence="6">The sequence shown here is derived from an EMBL/GenBank/DDBJ whole genome shotgun (WGS) entry which is preliminary data.</text>
</comment>
<gene>
    <name evidence="6" type="ORF">EW145_g364</name>
</gene>
<dbReference type="EMBL" id="SGPK01000006">
    <property type="protein sequence ID" value="THH11923.1"/>
    <property type="molecule type" value="Genomic_DNA"/>
</dbReference>
<reference evidence="6 7" key="1">
    <citation type="submission" date="2019-02" db="EMBL/GenBank/DDBJ databases">
        <title>Genome sequencing of the rare red list fungi Phellinidium pouzarii.</title>
        <authorList>
            <person name="Buettner E."/>
            <person name="Kellner H."/>
        </authorList>
    </citation>
    <scope>NUCLEOTIDE SEQUENCE [LARGE SCALE GENOMIC DNA]</scope>
    <source>
        <strain evidence="6 7">DSM 108285</strain>
    </source>
</reference>
<dbReference type="PANTHER" id="PTHR13964">
    <property type="entry name" value="RBP-RELATED"/>
    <property type="match status" value="1"/>
</dbReference>
<dbReference type="CDD" id="cd16100">
    <property type="entry name" value="ARID"/>
    <property type="match status" value="1"/>
</dbReference>
<sequence length="774" mass="85288">MQPQPNVLAAQRQQQQMVHRTRQLHFLQGLAKLMISRNLPLPSSITGIDSSYDPASSPWKNLEPASDVGGIRLAGRDVDLYKLWGIVFQAGGAGKVQAQNAWTNILPAFGLPEQLPHPQENGNTSTAVALSQIYMMLLGAFDEFYNRSMTDAQRQALMQQGRHPLPGSVGPSYHGPNMSSPGSAGSSTQTQQTQLPASADSSGHPFSAGSTDFDVDGDGRKRKLDEAEELNGKRSRRKTESGSPEASRGGSEATPLLQMSASVSSSGRAKVRRLIEYVPLAKEVETAGGRDVNLIQSELLRLSRGHQLRDINEWGRVYVDALTMSIRSRISTELSYGLTTLILLSTMRSAAPDTGFLIGQCEELLDEVLDLLEELAFPNEAEVNSSTADTVLITNHQLVNFANDEISSPFAAEGNRQGDYDPIEEGPVQRRADLIRLILNILRNLSAVTDNQTFMAQHPVLVDLLLRTTGLRVSESEIPQASSKALSLPDLIVVRKDVLSTFVNLAGSVSLSPSSSSAQPPAVFEWRARRIVELVASYLVDPAEAVNPVAWLVYSGTPLTLHTRAPLLPDTALEVFTRVSQPDYNRKAISRAVPQQRLWLLFEALVYRMPTNDNDYKLVVREESWMSYLEKLILGLYSLAFLMPPELKKRVKEDRSLSFPKIMLCFVKRVMSGGHAQGDLRLHFLFCARRSIETMKVIDDGIDSFDSSQPSMPTLSFGVGYGEAGDKNVEKGTGLLGGYRDDVLWSVMLQRELDEVMFTELESLSRIESEVSVN</sequence>
<evidence type="ECO:0000256" key="1">
    <source>
        <dbReference type="ARBA" id="ARBA00023015"/>
    </source>
</evidence>
<name>A0A4V3XE13_9AGAM</name>
<dbReference type="AlphaFoldDB" id="A0A4V3XE13"/>
<keyword evidence="2" id="KW-0804">Transcription</keyword>
<evidence type="ECO:0000256" key="2">
    <source>
        <dbReference type="ARBA" id="ARBA00023163"/>
    </source>
</evidence>
<feature type="domain" description="ARID" evidence="5">
    <location>
        <begin position="20"/>
        <end position="146"/>
    </location>
</feature>
<evidence type="ECO:0000313" key="6">
    <source>
        <dbReference type="EMBL" id="THH11923.1"/>
    </source>
</evidence>
<protein>
    <recommendedName>
        <fullName evidence="5">ARID domain-containing protein</fullName>
    </recommendedName>
</protein>
<dbReference type="InterPro" id="IPR001606">
    <property type="entry name" value="ARID_dom"/>
</dbReference>
<accession>A0A4V3XE13</accession>
<dbReference type="OrthoDB" id="1938591at2759"/>
<dbReference type="GO" id="GO:0000976">
    <property type="term" value="F:transcription cis-regulatory region binding"/>
    <property type="evidence" value="ECO:0007669"/>
    <property type="project" value="TreeGrafter"/>
</dbReference>
<evidence type="ECO:0000256" key="3">
    <source>
        <dbReference type="ARBA" id="ARBA00023242"/>
    </source>
</evidence>
<dbReference type="PANTHER" id="PTHR13964:SF27">
    <property type="entry name" value="HAT-TRICK, ISOFORM D"/>
    <property type="match status" value="1"/>
</dbReference>
<proteinExistence type="predicted"/>
<keyword evidence="7" id="KW-1185">Reference proteome</keyword>
<dbReference type="GO" id="GO:0005634">
    <property type="term" value="C:nucleus"/>
    <property type="evidence" value="ECO:0007669"/>
    <property type="project" value="TreeGrafter"/>
</dbReference>